<dbReference type="InterPro" id="IPR023214">
    <property type="entry name" value="HAD_sf"/>
</dbReference>
<dbReference type="OrthoDB" id="9797415at2"/>
<dbReference type="eggNOG" id="COG1011">
    <property type="taxonomic scope" value="Bacteria"/>
</dbReference>
<sequence>MKNALDADFLIFDLGNVIIDIDYQKSLNLIKSELPEIHHDKVDSFYITDFHKDYEKGLIDSNSFRNKVRSYFSQDWEDQKVDDLWNSLLMEIPEERIDLIKKLKEHYKLGILSNTNEIHILEVYKMLQKKFQLPDFSPLVDHVFLSHEMGESKPSAAIYQKMLNELGAEPERVVFFDDLEANIKGAADMGIQAVHVTGPDVIFDYLKHV</sequence>
<dbReference type="STRING" id="388413.ALPR1_14354"/>
<name>A3I022_9BACT</name>
<dbReference type="PANTHER" id="PTHR43611:SF3">
    <property type="entry name" value="FLAVIN MONONUCLEOTIDE HYDROLASE 1, CHLOROPLATIC"/>
    <property type="match status" value="1"/>
</dbReference>
<dbReference type="Proteomes" id="UP000003919">
    <property type="component" value="Chromosome"/>
</dbReference>
<proteinExistence type="predicted"/>
<keyword evidence="1" id="KW-0378">Hydrolase</keyword>
<dbReference type="CDD" id="cd02603">
    <property type="entry name" value="HAD_sEH-N_like"/>
    <property type="match status" value="1"/>
</dbReference>
<dbReference type="InterPro" id="IPR023198">
    <property type="entry name" value="PGP-like_dom2"/>
</dbReference>
<dbReference type="SFLD" id="SFLDG01129">
    <property type="entry name" value="C1.5:_HAD__Beta-PGM__Phosphata"/>
    <property type="match status" value="1"/>
</dbReference>
<dbReference type="NCBIfam" id="TIGR01509">
    <property type="entry name" value="HAD-SF-IA-v3"/>
    <property type="match status" value="1"/>
</dbReference>
<dbReference type="PRINTS" id="PR00413">
    <property type="entry name" value="HADHALOGNASE"/>
</dbReference>
<dbReference type="AlphaFoldDB" id="A3I022"/>
<dbReference type="SUPFAM" id="SSF56784">
    <property type="entry name" value="HAD-like"/>
    <property type="match status" value="1"/>
</dbReference>
<dbReference type="NCBIfam" id="TIGR01549">
    <property type="entry name" value="HAD-SF-IA-v1"/>
    <property type="match status" value="1"/>
</dbReference>
<dbReference type="SFLD" id="SFLDS00003">
    <property type="entry name" value="Haloacid_Dehalogenase"/>
    <property type="match status" value="1"/>
</dbReference>
<accession>A3I022</accession>
<dbReference type="HOGENOM" id="CLU_045011_9_5_10"/>
<evidence type="ECO:0000313" key="1">
    <source>
        <dbReference type="EMBL" id="EAZ79818.1"/>
    </source>
</evidence>
<dbReference type="InterPro" id="IPR006439">
    <property type="entry name" value="HAD-SF_hydro_IA"/>
</dbReference>
<dbReference type="Pfam" id="PF00702">
    <property type="entry name" value="Hydrolase"/>
    <property type="match status" value="1"/>
</dbReference>
<dbReference type="PANTHER" id="PTHR43611">
    <property type="entry name" value="ALPHA-D-GLUCOSE 1-PHOSPHATE PHOSPHATASE"/>
    <property type="match status" value="1"/>
</dbReference>
<dbReference type="InterPro" id="IPR036412">
    <property type="entry name" value="HAD-like_sf"/>
</dbReference>
<dbReference type="Gene3D" id="1.10.150.240">
    <property type="entry name" value="Putative phosphatase, domain 2"/>
    <property type="match status" value="1"/>
</dbReference>
<dbReference type="Gene3D" id="3.40.50.1000">
    <property type="entry name" value="HAD superfamily/HAD-like"/>
    <property type="match status" value="1"/>
</dbReference>
<evidence type="ECO:0000313" key="2">
    <source>
        <dbReference type="Proteomes" id="UP000003919"/>
    </source>
</evidence>
<protein>
    <submittedName>
        <fullName evidence="1">HAD-superfamily hydrolase</fullName>
    </submittedName>
</protein>
<gene>
    <name evidence="1" type="ORF">ALPR1_14354</name>
</gene>
<keyword evidence="2" id="KW-1185">Reference proteome</keyword>
<reference evidence="1 2" key="1">
    <citation type="journal article" date="2011" name="J. Bacteriol.">
        <title>Complete genome sequence of Algoriphagus sp. PR1, bacterial prey of a colony-forming choanoflagellate.</title>
        <authorList>
            <person name="Alegado R.A."/>
            <person name="Ferriera S."/>
            <person name="Nusbaum C."/>
            <person name="Young S.K."/>
            <person name="Zeng Q."/>
            <person name="Imamovic A."/>
            <person name="Fairclough S.R."/>
            <person name="King N."/>
        </authorList>
    </citation>
    <scope>NUCLEOTIDE SEQUENCE [LARGE SCALE GENOMIC DNA]</scope>
    <source>
        <strain evidence="1 2">PR1</strain>
    </source>
</reference>
<dbReference type="EMBL" id="CM001023">
    <property type="protein sequence ID" value="EAZ79818.1"/>
    <property type="molecule type" value="Genomic_DNA"/>
</dbReference>
<organism evidence="1 2">
    <name type="scientific">Algoriphagus machipongonensis</name>
    <dbReference type="NCBI Taxonomy" id="388413"/>
    <lineage>
        <taxon>Bacteria</taxon>
        <taxon>Pseudomonadati</taxon>
        <taxon>Bacteroidota</taxon>
        <taxon>Cytophagia</taxon>
        <taxon>Cytophagales</taxon>
        <taxon>Cyclobacteriaceae</taxon>
        <taxon>Algoriphagus</taxon>
    </lineage>
</organism>
<comment type="caution">
    <text evidence="1">The sequence shown here is derived from an EMBL/GenBank/DDBJ whole genome shotgun (WGS) entry which is preliminary data.</text>
</comment>
<dbReference type="RefSeq" id="WP_008201518.1">
    <property type="nucleotide sequence ID" value="NZ_CM001023.1"/>
</dbReference>
<dbReference type="EMBL" id="AAXU02000001">
    <property type="protein sequence ID" value="EAZ79818.1"/>
    <property type="molecule type" value="Genomic_DNA"/>
</dbReference>
<dbReference type="GO" id="GO:0016787">
    <property type="term" value="F:hydrolase activity"/>
    <property type="evidence" value="ECO:0007669"/>
    <property type="project" value="UniProtKB-KW"/>
</dbReference>